<organism evidence="1 2">
    <name type="scientific">Necator americanus</name>
    <name type="common">Human hookworm</name>
    <dbReference type="NCBI Taxonomy" id="51031"/>
    <lineage>
        <taxon>Eukaryota</taxon>
        <taxon>Metazoa</taxon>
        <taxon>Ecdysozoa</taxon>
        <taxon>Nematoda</taxon>
        <taxon>Chromadorea</taxon>
        <taxon>Rhabditida</taxon>
        <taxon>Rhabditina</taxon>
        <taxon>Rhabditomorpha</taxon>
        <taxon>Strongyloidea</taxon>
        <taxon>Ancylostomatidae</taxon>
        <taxon>Bunostominae</taxon>
        <taxon>Necator</taxon>
    </lineage>
</organism>
<evidence type="ECO:0008006" key="3">
    <source>
        <dbReference type="Google" id="ProtNLM"/>
    </source>
</evidence>
<dbReference type="EMBL" id="JAVFWL010000006">
    <property type="protein sequence ID" value="KAK6766454.1"/>
    <property type="molecule type" value="Genomic_DNA"/>
</dbReference>
<proteinExistence type="predicted"/>
<accession>A0ABR1EV07</accession>
<comment type="caution">
    <text evidence="1">The sequence shown here is derived from an EMBL/GenBank/DDBJ whole genome shotgun (WGS) entry which is preliminary data.</text>
</comment>
<gene>
    <name evidence="1" type="primary">Necator_chrX.g26179</name>
    <name evidence="1" type="ORF">RB195_026013</name>
</gene>
<sequence length="104" mass="11803">MEHTRREVYVECTTERTLESLNYCLSSIFAHNIKLCVHTSSSSPSPPLIQRRAPLVARSLFAGPEAVGGNRIQRSHSRSVAEKVRRSKYAALMEILDYEPEERS</sequence>
<evidence type="ECO:0000313" key="1">
    <source>
        <dbReference type="EMBL" id="KAK6766454.1"/>
    </source>
</evidence>
<evidence type="ECO:0000313" key="2">
    <source>
        <dbReference type="Proteomes" id="UP001303046"/>
    </source>
</evidence>
<protein>
    <recommendedName>
        <fullName evidence="3">BHLH domain-containing protein</fullName>
    </recommendedName>
</protein>
<reference evidence="1 2" key="1">
    <citation type="submission" date="2023-08" db="EMBL/GenBank/DDBJ databases">
        <title>A Necator americanus chromosomal reference genome.</title>
        <authorList>
            <person name="Ilik V."/>
            <person name="Petrzelkova K.J."/>
            <person name="Pardy F."/>
            <person name="Fuh T."/>
            <person name="Niatou-Singa F.S."/>
            <person name="Gouil Q."/>
            <person name="Baker L."/>
            <person name="Ritchie M.E."/>
            <person name="Jex A.R."/>
            <person name="Gazzola D."/>
            <person name="Li H."/>
            <person name="Toshio Fujiwara R."/>
            <person name="Zhan B."/>
            <person name="Aroian R.V."/>
            <person name="Pafco B."/>
            <person name="Schwarz E.M."/>
        </authorList>
    </citation>
    <scope>NUCLEOTIDE SEQUENCE [LARGE SCALE GENOMIC DNA]</scope>
    <source>
        <strain evidence="1 2">Aroian</strain>
        <tissue evidence="1">Whole animal</tissue>
    </source>
</reference>
<name>A0ABR1EV07_NECAM</name>
<dbReference type="Proteomes" id="UP001303046">
    <property type="component" value="Unassembled WGS sequence"/>
</dbReference>
<keyword evidence="2" id="KW-1185">Reference proteome</keyword>